<dbReference type="Gene3D" id="3.40.50.970">
    <property type="match status" value="1"/>
</dbReference>
<dbReference type="PANTHER" id="PTHR11516">
    <property type="entry name" value="PYRUVATE DEHYDROGENASE E1 COMPONENT, ALPHA SUBUNIT BACTERIAL AND ORGANELLAR"/>
    <property type="match status" value="1"/>
</dbReference>
<dbReference type="InterPro" id="IPR029061">
    <property type="entry name" value="THDP-binding"/>
</dbReference>
<feature type="non-terminal residue" evidence="3">
    <location>
        <position position="172"/>
    </location>
</feature>
<reference evidence="3" key="1">
    <citation type="journal article" date="2014" name="Front. Microbiol.">
        <title>High frequency of phylogenetically diverse reductive dehalogenase-homologous genes in deep subseafloor sedimentary metagenomes.</title>
        <authorList>
            <person name="Kawai M."/>
            <person name="Futagami T."/>
            <person name="Toyoda A."/>
            <person name="Takaki Y."/>
            <person name="Nishi S."/>
            <person name="Hori S."/>
            <person name="Arai W."/>
            <person name="Tsubouchi T."/>
            <person name="Morono Y."/>
            <person name="Uchiyama I."/>
            <person name="Ito T."/>
            <person name="Fujiyama A."/>
            <person name="Inagaki F."/>
            <person name="Takami H."/>
        </authorList>
    </citation>
    <scope>NUCLEOTIDE SEQUENCE</scope>
    <source>
        <strain evidence="3">Expedition CK06-06</strain>
    </source>
</reference>
<dbReference type="GO" id="GO:0004739">
    <property type="term" value="F:pyruvate dehydrogenase (acetyl-transferring) activity"/>
    <property type="evidence" value="ECO:0007669"/>
    <property type="project" value="TreeGrafter"/>
</dbReference>
<dbReference type="AlphaFoldDB" id="X1U777"/>
<organism evidence="3">
    <name type="scientific">marine sediment metagenome</name>
    <dbReference type="NCBI Taxonomy" id="412755"/>
    <lineage>
        <taxon>unclassified sequences</taxon>
        <taxon>metagenomes</taxon>
        <taxon>ecological metagenomes</taxon>
    </lineage>
</organism>
<dbReference type="EMBL" id="BARW01022612">
    <property type="protein sequence ID" value="GAI88169.1"/>
    <property type="molecule type" value="Genomic_DNA"/>
</dbReference>
<name>X1U777_9ZZZZ</name>
<accession>X1U777</accession>
<dbReference type="GO" id="GO:0006086">
    <property type="term" value="P:pyruvate decarboxylation to acetyl-CoA"/>
    <property type="evidence" value="ECO:0007669"/>
    <property type="project" value="TreeGrafter"/>
</dbReference>
<dbReference type="InterPro" id="IPR050642">
    <property type="entry name" value="PDH_E1_Alpha_Subunit"/>
</dbReference>
<evidence type="ECO:0000256" key="2">
    <source>
        <dbReference type="ARBA" id="ARBA00023052"/>
    </source>
</evidence>
<gene>
    <name evidence="3" type="ORF">S12H4_37686</name>
</gene>
<evidence type="ECO:0000256" key="1">
    <source>
        <dbReference type="ARBA" id="ARBA00001964"/>
    </source>
</evidence>
<evidence type="ECO:0000313" key="3">
    <source>
        <dbReference type="EMBL" id="GAI88169.1"/>
    </source>
</evidence>
<protein>
    <recommendedName>
        <fullName evidence="4">Dehydrogenase E1 component domain-containing protein</fullName>
    </recommendedName>
</protein>
<sequence length="172" mass="19747">MPKSIFIDPKEIRKPQVLKINDIPINQYKPDIKKEIKKYGEEKLLKIYYDMLIIREFESMLNSIKTQGSYEGIEYNYLGPAHLSIGQESSAVGQCVHLSIEDFIFGSHRSHGEVFAKCFSVIDELEEKELLKLMKSYMNGACLKVVEKEHKGNIKSLAQDFLLYGVQGRIQA</sequence>
<dbReference type="PANTHER" id="PTHR11516:SF41">
    <property type="entry name" value="3-METHYL-2-OXOBUTANOATE DEHYDROGENASE SUBUNIT ALPHA"/>
    <property type="match status" value="1"/>
</dbReference>
<comment type="caution">
    <text evidence="3">The sequence shown here is derived from an EMBL/GenBank/DDBJ whole genome shotgun (WGS) entry which is preliminary data.</text>
</comment>
<keyword evidence="2" id="KW-0786">Thiamine pyrophosphate</keyword>
<evidence type="ECO:0008006" key="4">
    <source>
        <dbReference type="Google" id="ProtNLM"/>
    </source>
</evidence>
<comment type="cofactor">
    <cofactor evidence="1">
        <name>thiamine diphosphate</name>
        <dbReference type="ChEBI" id="CHEBI:58937"/>
    </cofactor>
</comment>
<dbReference type="SUPFAM" id="SSF52518">
    <property type="entry name" value="Thiamin diphosphate-binding fold (THDP-binding)"/>
    <property type="match status" value="1"/>
</dbReference>
<proteinExistence type="predicted"/>